<dbReference type="EMBL" id="HBJA01106549">
    <property type="protein sequence ID" value="CAE0825554.1"/>
    <property type="molecule type" value="Transcribed_RNA"/>
</dbReference>
<protein>
    <submittedName>
        <fullName evidence="2">Uncharacterized protein</fullName>
    </submittedName>
</protein>
<accession>A0A6T2E391</accession>
<evidence type="ECO:0000313" key="2">
    <source>
        <dbReference type="EMBL" id="CAE0825555.1"/>
    </source>
</evidence>
<name>A0A6T2E391_9EUGL</name>
<sequence>MAGPPKERPFLPCKHWLVVCAYLREILEYLPAGHTYINRKKNKNERQQNTRKLQEILLRSQPCEVVQNGHSPPECFCARSFPLTKAGSRQQAFVAAQVMDQVWKYAFSVLQRPCSFFITRTISTANISALRLPALRMDAAAYCWVQQAQEHEQSVATKLLATGRIVPLPLSAMKAGLGNTRVLIYQVLTFQYLIHFISLGPVCKCCGNGANQCLYSTACRQ</sequence>
<evidence type="ECO:0000313" key="1">
    <source>
        <dbReference type="EMBL" id="CAE0825554.1"/>
    </source>
</evidence>
<gene>
    <name evidence="1" type="ORF">EGYM00163_LOCUS36805</name>
    <name evidence="2" type="ORF">EGYM00163_LOCUS36806</name>
</gene>
<proteinExistence type="predicted"/>
<organism evidence="2">
    <name type="scientific">Eutreptiella gymnastica</name>
    <dbReference type="NCBI Taxonomy" id="73025"/>
    <lineage>
        <taxon>Eukaryota</taxon>
        <taxon>Discoba</taxon>
        <taxon>Euglenozoa</taxon>
        <taxon>Euglenida</taxon>
        <taxon>Spirocuta</taxon>
        <taxon>Euglenophyceae</taxon>
        <taxon>Eutreptiales</taxon>
        <taxon>Eutreptiaceae</taxon>
        <taxon>Eutreptiella</taxon>
    </lineage>
</organism>
<dbReference type="EMBL" id="HBJA01106550">
    <property type="protein sequence ID" value="CAE0825555.1"/>
    <property type="molecule type" value="Transcribed_RNA"/>
</dbReference>
<dbReference type="AlphaFoldDB" id="A0A6T2E391"/>
<reference evidence="2" key="1">
    <citation type="submission" date="2021-01" db="EMBL/GenBank/DDBJ databases">
        <authorList>
            <person name="Corre E."/>
            <person name="Pelletier E."/>
            <person name="Niang G."/>
            <person name="Scheremetjew M."/>
            <person name="Finn R."/>
            <person name="Kale V."/>
            <person name="Holt S."/>
            <person name="Cochrane G."/>
            <person name="Meng A."/>
            <person name="Brown T."/>
            <person name="Cohen L."/>
        </authorList>
    </citation>
    <scope>NUCLEOTIDE SEQUENCE</scope>
    <source>
        <strain evidence="2">CCMP1594</strain>
    </source>
</reference>